<gene>
    <name evidence="1" type="ORF">M747DRAFT_246832</name>
</gene>
<proteinExistence type="predicted"/>
<protein>
    <submittedName>
        <fullName evidence="1">Uncharacterized protein</fullName>
    </submittedName>
</protein>
<evidence type="ECO:0000313" key="2">
    <source>
        <dbReference type="Proteomes" id="UP000253845"/>
    </source>
</evidence>
<dbReference type="AlphaFoldDB" id="A0A370BJG8"/>
<accession>A0A370BJG8</accession>
<reference evidence="1 2" key="1">
    <citation type="submission" date="2018-07" db="EMBL/GenBank/DDBJ databases">
        <title>Section-level genome sequencing of Aspergillus section Nigri to investigate inter- and intra-species variation.</title>
        <authorList>
            <consortium name="DOE Joint Genome Institute"/>
            <person name="Vesth T.C."/>
            <person name="Nybo J.L."/>
            <person name="Theobald S."/>
            <person name="Frisvad J.C."/>
            <person name="Larsen T.O."/>
            <person name="Nielsen K.F."/>
            <person name="Hoof J.B."/>
            <person name="Brandl J."/>
            <person name="Salamov A."/>
            <person name="Riley R."/>
            <person name="Gladden J.M."/>
            <person name="Phatale P."/>
            <person name="Nielsen M.T."/>
            <person name="Lyhne E.K."/>
            <person name="Kogle M.E."/>
            <person name="Strasser K."/>
            <person name="McDonnell E."/>
            <person name="Barry K."/>
            <person name="Clum A."/>
            <person name="Chen C."/>
            <person name="Nolan M."/>
            <person name="Sandor L."/>
            <person name="Kuo A."/>
            <person name="Lipzen A."/>
            <person name="Hainaut M."/>
            <person name="Drula E."/>
            <person name="Tsang A."/>
            <person name="Magnuson J.K."/>
            <person name="Henrissat B."/>
            <person name="Wiebenga A."/>
            <person name="Simmons B.A."/>
            <person name="Makela M.R."/>
            <person name="De vries R.P."/>
            <person name="Grigoriev I.V."/>
            <person name="Mortensen U.H."/>
            <person name="Baker S.E."/>
            <person name="Andersen M.R."/>
        </authorList>
    </citation>
    <scope>NUCLEOTIDE SEQUENCE [LARGE SCALE GENOMIC DNA]</scope>
    <source>
        <strain evidence="1 2">ATCC 13496</strain>
    </source>
</reference>
<evidence type="ECO:0000313" key="1">
    <source>
        <dbReference type="EMBL" id="RDH15587.1"/>
    </source>
</evidence>
<sequence length="328" mass="36976">MVIALSQLCDKSNDHILFSSYWMACMECITKIDCLFVAVRYCHGWLGWCDLTCQAYNTTAYCHILRSRHHRQRRGAKQPWPHLMDHGTTDYLSVYGWAQLDIICAKWISIGLSGRYMFFSAQKFIPSSSMIRFLEGGGSLTNRPTWALDSGWGPHRTDTLFPPSCGGSFIGLNRRNDWMGRLISARDSAEQGQHPSWGGSVRIKGAPVAVFFPVVKLRRNTTRGGECQVANLTGVKHILSAFVRRQTSRALFRSMSVKTDMDGTTDDRSYGPSCLDWGPWIAYATFARIGWLARQLDSDEDTCTSSSSSLFLWFYALKPDAHQSVPIT</sequence>
<name>A0A370BJG8_ASPNG</name>
<dbReference type="Proteomes" id="UP000253845">
    <property type="component" value="Unassembled WGS sequence"/>
</dbReference>
<dbReference type="EMBL" id="KZ851947">
    <property type="protein sequence ID" value="RDH15587.1"/>
    <property type="molecule type" value="Genomic_DNA"/>
</dbReference>
<organism evidence="1 2">
    <name type="scientific">Aspergillus niger ATCC 13496</name>
    <dbReference type="NCBI Taxonomy" id="1353008"/>
    <lineage>
        <taxon>Eukaryota</taxon>
        <taxon>Fungi</taxon>
        <taxon>Dikarya</taxon>
        <taxon>Ascomycota</taxon>
        <taxon>Pezizomycotina</taxon>
        <taxon>Eurotiomycetes</taxon>
        <taxon>Eurotiomycetidae</taxon>
        <taxon>Eurotiales</taxon>
        <taxon>Aspergillaceae</taxon>
        <taxon>Aspergillus</taxon>
        <taxon>Aspergillus subgen. Circumdati</taxon>
    </lineage>
</organism>
<dbReference type="VEuPathDB" id="FungiDB:M747DRAFT_246832"/>